<evidence type="ECO:0000313" key="3">
    <source>
        <dbReference type="Proteomes" id="UP000467841"/>
    </source>
</evidence>
<dbReference type="Proteomes" id="UP000467841">
    <property type="component" value="Unassembled WGS sequence"/>
</dbReference>
<name>A0A6D2JS19_9BRAS</name>
<feature type="compositionally biased region" description="Basic and acidic residues" evidence="1">
    <location>
        <begin position="78"/>
        <end position="95"/>
    </location>
</feature>
<gene>
    <name evidence="2" type="ORF">MERR_LOCUS31752</name>
</gene>
<organism evidence="2 3">
    <name type="scientific">Microthlaspi erraticum</name>
    <dbReference type="NCBI Taxonomy" id="1685480"/>
    <lineage>
        <taxon>Eukaryota</taxon>
        <taxon>Viridiplantae</taxon>
        <taxon>Streptophyta</taxon>
        <taxon>Embryophyta</taxon>
        <taxon>Tracheophyta</taxon>
        <taxon>Spermatophyta</taxon>
        <taxon>Magnoliopsida</taxon>
        <taxon>eudicotyledons</taxon>
        <taxon>Gunneridae</taxon>
        <taxon>Pentapetalae</taxon>
        <taxon>rosids</taxon>
        <taxon>malvids</taxon>
        <taxon>Brassicales</taxon>
        <taxon>Brassicaceae</taxon>
        <taxon>Coluteocarpeae</taxon>
        <taxon>Microthlaspi</taxon>
    </lineage>
</organism>
<feature type="compositionally biased region" description="Polar residues" evidence="1">
    <location>
        <begin position="96"/>
        <end position="106"/>
    </location>
</feature>
<feature type="region of interest" description="Disordered" evidence="1">
    <location>
        <begin position="78"/>
        <end position="106"/>
    </location>
</feature>
<keyword evidence="3" id="KW-1185">Reference proteome</keyword>
<reference evidence="2" key="1">
    <citation type="submission" date="2020-01" db="EMBL/GenBank/DDBJ databases">
        <authorList>
            <person name="Mishra B."/>
        </authorList>
    </citation>
    <scope>NUCLEOTIDE SEQUENCE [LARGE SCALE GENOMIC DNA]</scope>
</reference>
<evidence type="ECO:0000256" key="1">
    <source>
        <dbReference type="SAM" id="MobiDB-lite"/>
    </source>
</evidence>
<dbReference type="AlphaFoldDB" id="A0A6D2JS19"/>
<comment type="caution">
    <text evidence="2">The sequence shown here is derived from an EMBL/GenBank/DDBJ whole genome shotgun (WGS) entry which is preliminary data.</text>
</comment>
<sequence>MSIWWAIHSWIDNLSMNVPCTIALGKSCRVLVTFSLNPSRFSSISSFGKRRFMLRPDRGFLTFLLGLKTYRESFGHMDHRRKQAETERKELDRVTGRSTRATKARSTCSEQLDRMRKETARSIPCEESIDPMQTSSSIDPVLSQPFDQSRSDDITAVRSTWCKPTRSNHSEPD</sequence>
<protein>
    <submittedName>
        <fullName evidence="2">Uncharacterized protein</fullName>
    </submittedName>
</protein>
<feature type="region of interest" description="Disordered" evidence="1">
    <location>
        <begin position="119"/>
        <end position="173"/>
    </location>
</feature>
<dbReference type="EMBL" id="CACVBM020001303">
    <property type="protein sequence ID" value="CAA7044517.1"/>
    <property type="molecule type" value="Genomic_DNA"/>
</dbReference>
<evidence type="ECO:0000313" key="2">
    <source>
        <dbReference type="EMBL" id="CAA7044517.1"/>
    </source>
</evidence>
<proteinExistence type="predicted"/>
<accession>A0A6D2JS19</accession>